<keyword evidence="4 8" id="KW-0067">ATP-binding</keyword>
<dbReference type="Proteomes" id="UP000887568">
    <property type="component" value="Unplaced"/>
</dbReference>
<organism evidence="13 14">
    <name type="scientific">Patiria miniata</name>
    <name type="common">Bat star</name>
    <name type="synonym">Asterina miniata</name>
    <dbReference type="NCBI Taxonomy" id="46514"/>
    <lineage>
        <taxon>Eukaryota</taxon>
        <taxon>Metazoa</taxon>
        <taxon>Echinodermata</taxon>
        <taxon>Eleutherozoa</taxon>
        <taxon>Asterozoa</taxon>
        <taxon>Asteroidea</taxon>
        <taxon>Valvatacea</taxon>
        <taxon>Valvatida</taxon>
        <taxon>Asterinidae</taxon>
        <taxon>Patiria</taxon>
    </lineage>
</organism>
<dbReference type="RefSeq" id="XP_038067745.1">
    <property type="nucleotide sequence ID" value="XM_038211817.1"/>
</dbReference>
<dbReference type="EnsemblMetazoa" id="XM_038211817.1">
    <property type="protein sequence ID" value="XP_038067745.1"/>
    <property type="gene ID" value="LOC119737453"/>
</dbReference>
<sequence length="693" mass="78471">MMNGAHGASKRFGESNPQDPITVRYYHGRITREEAETRLRNSGCMQGDYLLRDSLGKEGHYAISLCFDGNIYHYAIERQHDGGVAIKDGNKFAGPVELVQHHEKKLDGLLCLLERPCCLTDGQKPRAYGDLSHEEMEDEIALVAQNQGLSRDTIQKAIASNRSQFDRLVKSILHQERPWFHGQLTRTEAEQRIVTSGLQEGKFLARERSEPGSFALSLCYNSSVYHYKIDKDCTGMLSIKDGPKFDSLLQMVDHYTLKKDGLLCCLMVPCIDPQKRRHSAGPAATPSPGYRRAQSAEDEPMPVRTPPAPPQPRRVNTQSADEATLGPFMPPPHPMHHPAPYHVSHPLVPQPHPPRQRPMIEQIVNGKWEEPDHHADEPSPQRASSQEPPIVDDKTYGIPNDREMIYGRVAKMRNTKILEVKYLYCGEPIGKGNFGSVLKGSYNMHGTHIPVAIKTLKTENGIPNSKPEIVKEAEIMADLDHQHIVRMIGICEGFEMMLVLELAELGPLHKYLKRHTNMSIRNVLELMLQVAKGMQYLESQKFVHRDLAARNVLLVDETFAKISDFGMSKALGLDSQYYVAETAGRWPLKWYAPECIYRFKFSSKSDVWSYGVTLWEALSYGKKPYANMKGQELMAFIESGSRLAQPDRCPHEAYALMRQCWEDEARDRPSFDNIVETMTSIIRGLRAGTLRTR</sequence>
<dbReference type="RefSeq" id="XP_038067746.1">
    <property type="nucleotide sequence ID" value="XM_038211818.1"/>
</dbReference>
<dbReference type="InterPro" id="IPR050198">
    <property type="entry name" value="Non-receptor_tyrosine_kinases"/>
</dbReference>
<dbReference type="PRINTS" id="PR00401">
    <property type="entry name" value="SH2DOMAIN"/>
</dbReference>
<dbReference type="RefSeq" id="XP_038067744.1">
    <property type="nucleotide sequence ID" value="XM_038211816.1"/>
</dbReference>
<evidence type="ECO:0000256" key="1">
    <source>
        <dbReference type="ARBA" id="ARBA00022679"/>
    </source>
</evidence>
<evidence type="ECO:0000313" key="13">
    <source>
        <dbReference type="EnsemblMetazoa" id="XP_038067744.1"/>
    </source>
</evidence>
<dbReference type="SMART" id="SM00219">
    <property type="entry name" value="TyrKc"/>
    <property type="match status" value="1"/>
</dbReference>
<feature type="region of interest" description="Disordered" evidence="10">
    <location>
        <begin position="1"/>
        <end position="20"/>
    </location>
</feature>
<keyword evidence="3 9" id="KW-0418">Kinase</keyword>
<evidence type="ECO:0000256" key="8">
    <source>
        <dbReference type="PROSITE-ProRule" id="PRU10141"/>
    </source>
</evidence>
<accession>A0A914AW62</accession>
<dbReference type="PROSITE" id="PS50001">
    <property type="entry name" value="SH2"/>
    <property type="match status" value="2"/>
</dbReference>
<dbReference type="InterPro" id="IPR001245">
    <property type="entry name" value="Ser-Thr/Tyr_kinase_cat_dom"/>
</dbReference>
<keyword evidence="2 8" id="KW-0547">Nucleotide-binding</keyword>
<dbReference type="InterPro" id="IPR036860">
    <property type="entry name" value="SH2_dom_sf"/>
</dbReference>
<dbReference type="SUPFAM" id="SSF56112">
    <property type="entry name" value="Protein kinase-like (PK-like)"/>
    <property type="match status" value="1"/>
</dbReference>
<feature type="binding site" evidence="8">
    <location>
        <position position="454"/>
    </location>
    <ligand>
        <name>ATP</name>
        <dbReference type="ChEBI" id="CHEBI:30616"/>
    </ligand>
</feature>
<dbReference type="InterPro" id="IPR008266">
    <property type="entry name" value="Tyr_kinase_AS"/>
</dbReference>
<evidence type="ECO:0000256" key="5">
    <source>
        <dbReference type="ARBA" id="ARBA00023137"/>
    </source>
</evidence>
<dbReference type="PROSITE" id="PS00107">
    <property type="entry name" value="PROTEIN_KINASE_ATP"/>
    <property type="match status" value="1"/>
</dbReference>
<feature type="compositionally biased region" description="Basic and acidic residues" evidence="10">
    <location>
        <begin position="370"/>
        <end position="379"/>
    </location>
</feature>
<dbReference type="EnsemblMetazoa" id="XM_038211816.1">
    <property type="protein sequence ID" value="XP_038067744.1"/>
    <property type="gene ID" value="LOC119737453"/>
</dbReference>
<dbReference type="InterPro" id="IPR000719">
    <property type="entry name" value="Prot_kinase_dom"/>
</dbReference>
<dbReference type="PANTHER" id="PTHR24418">
    <property type="entry name" value="TYROSINE-PROTEIN KINASE"/>
    <property type="match status" value="1"/>
</dbReference>
<dbReference type="Pfam" id="PF07714">
    <property type="entry name" value="PK_Tyr_Ser-Thr"/>
    <property type="match status" value="1"/>
</dbReference>
<dbReference type="GO" id="GO:0005524">
    <property type="term" value="F:ATP binding"/>
    <property type="evidence" value="ECO:0007669"/>
    <property type="project" value="UniProtKB-UniRule"/>
</dbReference>
<dbReference type="EnsemblMetazoa" id="XM_038211818.1">
    <property type="protein sequence ID" value="XP_038067746.1"/>
    <property type="gene ID" value="LOC119737453"/>
</dbReference>
<name>A0A914AW62_PATMI</name>
<evidence type="ECO:0000256" key="7">
    <source>
        <dbReference type="PROSITE-ProRule" id="PRU00191"/>
    </source>
</evidence>
<comment type="similarity">
    <text evidence="9">Belongs to the protein kinase superfamily. Tyr protein kinase family.</text>
</comment>
<proteinExistence type="inferred from homology"/>
<evidence type="ECO:0000259" key="12">
    <source>
        <dbReference type="PROSITE" id="PS50011"/>
    </source>
</evidence>
<feature type="region of interest" description="Disordered" evidence="10">
    <location>
        <begin position="370"/>
        <end position="397"/>
    </location>
</feature>
<dbReference type="PRINTS" id="PR00109">
    <property type="entry name" value="TYRKINASE"/>
</dbReference>
<evidence type="ECO:0000256" key="6">
    <source>
        <dbReference type="ARBA" id="ARBA00051245"/>
    </source>
</evidence>
<dbReference type="SUPFAM" id="SSF55550">
    <property type="entry name" value="SH2 domain"/>
    <property type="match status" value="2"/>
</dbReference>
<dbReference type="EC" id="2.7.10.2" evidence="9"/>
<feature type="domain" description="Protein kinase" evidence="12">
    <location>
        <begin position="423"/>
        <end position="681"/>
    </location>
</feature>
<dbReference type="AlphaFoldDB" id="A0A914AW62"/>
<dbReference type="Gene3D" id="1.10.510.10">
    <property type="entry name" value="Transferase(Phosphotransferase) domain 1"/>
    <property type="match status" value="1"/>
</dbReference>
<dbReference type="InterPro" id="IPR000980">
    <property type="entry name" value="SH2"/>
</dbReference>
<comment type="catalytic activity">
    <reaction evidence="6 9">
        <text>L-tyrosyl-[protein] + ATP = O-phospho-L-tyrosyl-[protein] + ADP + H(+)</text>
        <dbReference type="Rhea" id="RHEA:10596"/>
        <dbReference type="Rhea" id="RHEA-COMP:10136"/>
        <dbReference type="Rhea" id="RHEA-COMP:20101"/>
        <dbReference type="ChEBI" id="CHEBI:15378"/>
        <dbReference type="ChEBI" id="CHEBI:30616"/>
        <dbReference type="ChEBI" id="CHEBI:46858"/>
        <dbReference type="ChEBI" id="CHEBI:61978"/>
        <dbReference type="ChEBI" id="CHEBI:456216"/>
        <dbReference type="EC" id="2.7.10.2"/>
    </reaction>
</comment>
<feature type="region of interest" description="Disordered" evidence="10">
    <location>
        <begin position="275"/>
        <end position="357"/>
    </location>
</feature>
<dbReference type="OMA" id="TIVGDHK"/>
<evidence type="ECO:0000256" key="9">
    <source>
        <dbReference type="RuleBase" id="RU362096"/>
    </source>
</evidence>
<dbReference type="PROSITE" id="PS00109">
    <property type="entry name" value="PROTEIN_KINASE_TYR"/>
    <property type="match status" value="1"/>
</dbReference>
<keyword evidence="14" id="KW-1185">Reference proteome</keyword>
<feature type="domain" description="SH2" evidence="11">
    <location>
        <begin position="25"/>
        <end position="117"/>
    </location>
</feature>
<dbReference type="OrthoDB" id="535945at2759"/>
<evidence type="ECO:0000313" key="14">
    <source>
        <dbReference type="Proteomes" id="UP000887568"/>
    </source>
</evidence>
<feature type="domain" description="SH2" evidence="11">
    <location>
        <begin position="179"/>
        <end position="270"/>
    </location>
</feature>
<evidence type="ECO:0000259" key="11">
    <source>
        <dbReference type="PROSITE" id="PS50001"/>
    </source>
</evidence>
<dbReference type="GO" id="GO:0004715">
    <property type="term" value="F:non-membrane spanning protein tyrosine kinase activity"/>
    <property type="evidence" value="ECO:0007669"/>
    <property type="project" value="UniProtKB-EC"/>
</dbReference>
<dbReference type="Gene3D" id="3.30.505.10">
    <property type="entry name" value="SH2 domain"/>
    <property type="match status" value="2"/>
</dbReference>
<dbReference type="Gene3D" id="3.30.200.20">
    <property type="entry name" value="Phosphorylase Kinase, domain 1"/>
    <property type="match status" value="1"/>
</dbReference>
<keyword evidence="7" id="KW-0727">SH2 domain</keyword>
<evidence type="ECO:0000256" key="3">
    <source>
        <dbReference type="ARBA" id="ARBA00022777"/>
    </source>
</evidence>
<dbReference type="PROSITE" id="PS50011">
    <property type="entry name" value="PROTEIN_KINASE_DOM"/>
    <property type="match status" value="1"/>
</dbReference>
<keyword evidence="5 9" id="KW-0829">Tyrosine-protein kinase</keyword>
<dbReference type="SMART" id="SM00252">
    <property type="entry name" value="SH2"/>
    <property type="match status" value="2"/>
</dbReference>
<dbReference type="InterPro" id="IPR011009">
    <property type="entry name" value="Kinase-like_dom_sf"/>
</dbReference>
<reference evidence="13" key="1">
    <citation type="submission" date="2022-11" db="UniProtKB">
        <authorList>
            <consortium name="EnsemblMetazoa"/>
        </authorList>
    </citation>
    <scope>IDENTIFICATION</scope>
</reference>
<dbReference type="Pfam" id="PF00017">
    <property type="entry name" value="SH2"/>
    <property type="match status" value="2"/>
</dbReference>
<protein>
    <recommendedName>
        <fullName evidence="9">Tyrosine-protein kinase</fullName>
        <ecNumber evidence="9">2.7.10.2</ecNumber>
    </recommendedName>
</protein>
<keyword evidence="1 9" id="KW-0808">Transferase</keyword>
<dbReference type="GeneID" id="119737453"/>
<evidence type="ECO:0000256" key="10">
    <source>
        <dbReference type="SAM" id="MobiDB-lite"/>
    </source>
</evidence>
<dbReference type="FunFam" id="1.10.510.10:FF:000216">
    <property type="entry name" value="Tyrosine-protein kinase SYK"/>
    <property type="match status" value="1"/>
</dbReference>
<feature type="compositionally biased region" description="Pro residues" evidence="10">
    <location>
        <begin position="303"/>
        <end position="312"/>
    </location>
</feature>
<evidence type="ECO:0000256" key="4">
    <source>
        <dbReference type="ARBA" id="ARBA00022840"/>
    </source>
</evidence>
<dbReference type="InterPro" id="IPR020635">
    <property type="entry name" value="Tyr_kinase_cat_dom"/>
</dbReference>
<dbReference type="InterPro" id="IPR017441">
    <property type="entry name" value="Protein_kinase_ATP_BS"/>
</dbReference>
<evidence type="ECO:0000256" key="2">
    <source>
        <dbReference type="ARBA" id="ARBA00022741"/>
    </source>
</evidence>